<name>A0A4Y7T367_COPMI</name>
<dbReference type="EMBL" id="QPFP01000035">
    <property type="protein sequence ID" value="TEB28009.1"/>
    <property type="molecule type" value="Genomic_DNA"/>
</dbReference>
<reference evidence="1 2" key="1">
    <citation type="journal article" date="2019" name="Nat. Ecol. Evol.">
        <title>Megaphylogeny resolves global patterns of mushroom evolution.</title>
        <authorList>
            <person name="Varga T."/>
            <person name="Krizsan K."/>
            <person name="Foldi C."/>
            <person name="Dima B."/>
            <person name="Sanchez-Garcia M."/>
            <person name="Sanchez-Ramirez S."/>
            <person name="Szollosi G.J."/>
            <person name="Szarkandi J.G."/>
            <person name="Papp V."/>
            <person name="Albert L."/>
            <person name="Andreopoulos W."/>
            <person name="Angelini C."/>
            <person name="Antonin V."/>
            <person name="Barry K.W."/>
            <person name="Bougher N.L."/>
            <person name="Buchanan P."/>
            <person name="Buyck B."/>
            <person name="Bense V."/>
            <person name="Catcheside P."/>
            <person name="Chovatia M."/>
            <person name="Cooper J."/>
            <person name="Damon W."/>
            <person name="Desjardin D."/>
            <person name="Finy P."/>
            <person name="Geml J."/>
            <person name="Haridas S."/>
            <person name="Hughes K."/>
            <person name="Justo A."/>
            <person name="Karasinski D."/>
            <person name="Kautmanova I."/>
            <person name="Kiss B."/>
            <person name="Kocsube S."/>
            <person name="Kotiranta H."/>
            <person name="LaButti K.M."/>
            <person name="Lechner B.E."/>
            <person name="Liimatainen K."/>
            <person name="Lipzen A."/>
            <person name="Lukacs Z."/>
            <person name="Mihaltcheva S."/>
            <person name="Morgado L.N."/>
            <person name="Niskanen T."/>
            <person name="Noordeloos M.E."/>
            <person name="Ohm R.A."/>
            <person name="Ortiz-Santana B."/>
            <person name="Ovrebo C."/>
            <person name="Racz N."/>
            <person name="Riley R."/>
            <person name="Savchenko A."/>
            <person name="Shiryaev A."/>
            <person name="Soop K."/>
            <person name="Spirin V."/>
            <person name="Szebenyi C."/>
            <person name="Tomsovsky M."/>
            <person name="Tulloss R.E."/>
            <person name="Uehling J."/>
            <person name="Grigoriev I.V."/>
            <person name="Vagvolgyi C."/>
            <person name="Papp T."/>
            <person name="Martin F.M."/>
            <person name="Miettinen O."/>
            <person name="Hibbett D.S."/>
            <person name="Nagy L.G."/>
        </authorList>
    </citation>
    <scope>NUCLEOTIDE SEQUENCE [LARGE SCALE GENOMIC DNA]</scope>
    <source>
        <strain evidence="1 2">FP101781</strain>
    </source>
</reference>
<sequence length="385" mass="43199">MSTEQLEHAASGPYRFTDKIQTGFGDRYRAYQDRTFSPLQKNYLGTYVVERMTLVPGGRFLVTSGDESIYLMYEEPEFEEKGKFKFPSQDLTNVFFLNGTPEGDGRFNSAHLNQEYAFIYCQPFFVAWDWVKDTAARWSLDDPLQKIFVCDKAIMTCDIRGAFGVFDSPWWLKPIPNNDCSQMHSVRLNPRGFFGQPSQTPARINFVGSPTWQQRIGANPYLCLLNDGKPGGRDPVMYLYSIQRMGKPLADDYLPSCLPAGAGVSWTAYGTGIDTRYHGGASSLFQCAQRLVMCTRSKKSTFVATSLSQPRESSRNSIMPISAILTAPVKFPEGPHTGKQFGFCPMSGRLIYPVVREDGGEGPETEIHVCDYLLPLQFQGQADSL</sequence>
<accession>A0A4Y7T367</accession>
<dbReference type="OrthoDB" id="3070325at2759"/>
<protein>
    <submittedName>
        <fullName evidence="1">Uncharacterized protein</fullName>
    </submittedName>
</protein>
<evidence type="ECO:0000313" key="2">
    <source>
        <dbReference type="Proteomes" id="UP000298030"/>
    </source>
</evidence>
<proteinExistence type="predicted"/>
<comment type="caution">
    <text evidence="1">The sequence shown here is derived from an EMBL/GenBank/DDBJ whole genome shotgun (WGS) entry which is preliminary data.</text>
</comment>
<organism evidence="1 2">
    <name type="scientific">Coprinellus micaceus</name>
    <name type="common">Glistening ink-cap mushroom</name>
    <name type="synonym">Coprinus micaceus</name>
    <dbReference type="NCBI Taxonomy" id="71717"/>
    <lineage>
        <taxon>Eukaryota</taxon>
        <taxon>Fungi</taxon>
        <taxon>Dikarya</taxon>
        <taxon>Basidiomycota</taxon>
        <taxon>Agaricomycotina</taxon>
        <taxon>Agaricomycetes</taxon>
        <taxon>Agaricomycetidae</taxon>
        <taxon>Agaricales</taxon>
        <taxon>Agaricineae</taxon>
        <taxon>Psathyrellaceae</taxon>
        <taxon>Coprinellus</taxon>
    </lineage>
</organism>
<dbReference type="AlphaFoldDB" id="A0A4Y7T367"/>
<gene>
    <name evidence="1" type="ORF">FA13DRAFT_1794259</name>
</gene>
<dbReference type="Proteomes" id="UP000298030">
    <property type="component" value="Unassembled WGS sequence"/>
</dbReference>
<keyword evidence="2" id="KW-1185">Reference proteome</keyword>
<evidence type="ECO:0000313" key="1">
    <source>
        <dbReference type="EMBL" id="TEB28009.1"/>
    </source>
</evidence>